<name>A0A7G5EK09_9BURK</name>
<dbReference type="PROSITE" id="PS50931">
    <property type="entry name" value="HTH_LYSR"/>
    <property type="match status" value="1"/>
</dbReference>
<dbReference type="InterPro" id="IPR058163">
    <property type="entry name" value="LysR-type_TF_proteobact-type"/>
</dbReference>
<dbReference type="Pfam" id="PF00126">
    <property type="entry name" value="HTH_1"/>
    <property type="match status" value="1"/>
</dbReference>
<dbReference type="GO" id="GO:0043565">
    <property type="term" value="F:sequence-specific DNA binding"/>
    <property type="evidence" value="ECO:0007669"/>
    <property type="project" value="TreeGrafter"/>
</dbReference>
<dbReference type="EMBL" id="CP058554">
    <property type="protein sequence ID" value="QMV74334.1"/>
    <property type="molecule type" value="Genomic_DNA"/>
</dbReference>
<dbReference type="AlphaFoldDB" id="A0A7G5EK09"/>
<keyword evidence="4" id="KW-0804">Transcription</keyword>
<dbReference type="RefSeq" id="WP_133855637.1">
    <property type="nucleotide sequence ID" value="NZ_CP058554.1"/>
</dbReference>
<accession>A0A7G5EK09</accession>
<dbReference type="SUPFAM" id="SSF46785">
    <property type="entry name" value="Winged helix' DNA-binding domain"/>
    <property type="match status" value="1"/>
</dbReference>
<dbReference type="PANTHER" id="PTHR30537">
    <property type="entry name" value="HTH-TYPE TRANSCRIPTIONAL REGULATOR"/>
    <property type="match status" value="1"/>
</dbReference>
<sequence length="312" mass="34667">MDRLRAMELFLSVSQTRSFSETARLFGISATAVSRMITEFEDGLQVKLLLRSTRQVSLTESGQEYAAQLEGILWTINQAHTSITAISSAPQGRLRVHARTMFGQRVLPGLIARFRQAHPEILVELLLSETKVDLVKNNIDIDFRISPPVEAGVKRRMLFHSQRYLVASPAYVDKMPAIHKPADLLQAQCLAYYLPGKDHIWHFKNDAGVEDIRFSPRHLTNNGIALLELAKLGEGIALLDDYTVYPDLAAGNLVRLLPDYVVSNTTFEEGMFATIVDSAIIPAKVKLFLDFVASQVAGEAQRFALPAANAPH</sequence>
<dbReference type="Proteomes" id="UP000515240">
    <property type="component" value="Chromosome"/>
</dbReference>
<keyword evidence="3" id="KW-0238">DNA-binding</keyword>
<dbReference type="Gene3D" id="1.10.10.10">
    <property type="entry name" value="Winged helix-like DNA-binding domain superfamily/Winged helix DNA-binding domain"/>
    <property type="match status" value="1"/>
</dbReference>
<dbReference type="InterPro" id="IPR036390">
    <property type="entry name" value="WH_DNA-bd_sf"/>
</dbReference>
<dbReference type="KEGG" id="cpis:HS961_16665"/>
<proteinExistence type="inferred from homology"/>
<keyword evidence="7" id="KW-1185">Reference proteome</keyword>
<dbReference type="GO" id="GO:0006351">
    <property type="term" value="P:DNA-templated transcription"/>
    <property type="evidence" value="ECO:0007669"/>
    <property type="project" value="TreeGrafter"/>
</dbReference>
<evidence type="ECO:0000256" key="3">
    <source>
        <dbReference type="ARBA" id="ARBA00023125"/>
    </source>
</evidence>
<dbReference type="Gene3D" id="3.40.190.290">
    <property type="match status" value="1"/>
</dbReference>
<dbReference type="PANTHER" id="PTHR30537:SF5">
    <property type="entry name" value="HTH-TYPE TRANSCRIPTIONAL ACTIVATOR TTDR-RELATED"/>
    <property type="match status" value="1"/>
</dbReference>
<dbReference type="InterPro" id="IPR005119">
    <property type="entry name" value="LysR_subst-bd"/>
</dbReference>
<dbReference type="Pfam" id="PF03466">
    <property type="entry name" value="LysR_substrate"/>
    <property type="match status" value="1"/>
</dbReference>
<evidence type="ECO:0000256" key="4">
    <source>
        <dbReference type="ARBA" id="ARBA00023163"/>
    </source>
</evidence>
<reference evidence="6 7" key="1">
    <citation type="journal article" date="2020" name="G3 (Bethesda)">
        <title>CeMbio - The Caenorhabditis elegans Microbiome Resource.</title>
        <authorList>
            <person name="Dirksen P."/>
            <person name="Assie A."/>
            <person name="Zimmermann J."/>
            <person name="Zhang F."/>
            <person name="Tietje A.M."/>
            <person name="Marsh S.A."/>
            <person name="Felix M.A."/>
            <person name="Shapira M."/>
            <person name="Kaleta C."/>
            <person name="Schulenburg H."/>
            <person name="Samuel B."/>
        </authorList>
    </citation>
    <scope>NUCLEOTIDE SEQUENCE [LARGE SCALE GENOMIC DNA]</scope>
    <source>
        <strain evidence="6 7">BIGb0172</strain>
    </source>
</reference>
<evidence type="ECO:0000313" key="6">
    <source>
        <dbReference type="EMBL" id="QMV74334.1"/>
    </source>
</evidence>
<dbReference type="SUPFAM" id="SSF53850">
    <property type="entry name" value="Periplasmic binding protein-like II"/>
    <property type="match status" value="1"/>
</dbReference>
<dbReference type="GO" id="GO:0003700">
    <property type="term" value="F:DNA-binding transcription factor activity"/>
    <property type="evidence" value="ECO:0007669"/>
    <property type="project" value="InterPro"/>
</dbReference>
<protein>
    <submittedName>
        <fullName evidence="6">LysR family transcriptional regulator</fullName>
    </submittedName>
</protein>
<feature type="domain" description="HTH lysR-type" evidence="5">
    <location>
        <begin position="1"/>
        <end position="59"/>
    </location>
</feature>
<dbReference type="InterPro" id="IPR000847">
    <property type="entry name" value="LysR_HTH_N"/>
</dbReference>
<evidence type="ECO:0000256" key="2">
    <source>
        <dbReference type="ARBA" id="ARBA00023015"/>
    </source>
</evidence>
<dbReference type="CDD" id="cd08422">
    <property type="entry name" value="PBP2_CrgA_like"/>
    <property type="match status" value="1"/>
</dbReference>
<evidence type="ECO:0000256" key="1">
    <source>
        <dbReference type="ARBA" id="ARBA00009437"/>
    </source>
</evidence>
<dbReference type="InterPro" id="IPR036388">
    <property type="entry name" value="WH-like_DNA-bd_sf"/>
</dbReference>
<evidence type="ECO:0000259" key="5">
    <source>
        <dbReference type="PROSITE" id="PS50931"/>
    </source>
</evidence>
<organism evidence="6 7">
    <name type="scientific">Comamonas piscis</name>
    <dbReference type="NCBI Taxonomy" id="1562974"/>
    <lineage>
        <taxon>Bacteria</taxon>
        <taxon>Pseudomonadati</taxon>
        <taxon>Pseudomonadota</taxon>
        <taxon>Betaproteobacteria</taxon>
        <taxon>Burkholderiales</taxon>
        <taxon>Comamonadaceae</taxon>
        <taxon>Comamonas</taxon>
    </lineage>
</organism>
<evidence type="ECO:0000313" key="7">
    <source>
        <dbReference type="Proteomes" id="UP000515240"/>
    </source>
</evidence>
<keyword evidence="2" id="KW-0805">Transcription regulation</keyword>
<comment type="similarity">
    <text evidence="1">Belongs to the LysR transcriptional regulatory family.</text>
</comment>
<gene>
    <name evidence="6" type="ORF">HS961_16665</name>
</gene>